<evidence type="ECO:0000313" key="3">
    <source>
        <dbReference type="Proteomes" id="UP000054270"/>
    </source>
</evidence>
<evidence type="ECO:0000313" key="2">
    <source>
        <dbReference type="EMBL" id="KJA13654.1"/>
    </source>
</evidence>
<dbReference type="OMA" id="PMSTRIV"/>
<evidence type="ECO:0000256" key="1">
    <source>
        <dbReference type="SAM" id="MobiDB-lite"/>
    </source>
</evidence>
<dbReference type="Proteomes" id="UP000054270">
    <property type="component" value="Unassembled WGS sequence"/>
</dbReference>
<dbReference type="OrthoDB" id="3059482at2759"/>
<keyword evidence="3" id="KW-1185">Reference proteome</keyword>
<proteinExistence type="predicted"/>
<accession>A0A0D2N349</accession>
<protein>
    <submittedName>
        <fullName evidence="2">Uncharacterized protein</fullName>
    </submittedName>
</protein>
<dbReference type="Gene3D" id="3.60.130.30">
    <property type="match status" value="1"/>
</dbReference>
<dbReference type="EMBL" id="KN817724">
    <property type="protein sequence ID" value="KJA13654.1"/>
    <property type="molecule type" value="Genomic_DNA"/>
</dbReference>
<gene>
    <name evidence="2" type="ORF">HYPSUDRAFT_209355</name>
</gene>
<name>A0A0D2N349_HYPSF</name>
<sequence>MFNNKRDISSPENSPPKRNKRSKKNQDAITTAPVINAAPSAIILTKNIKSQAKRIRKEEDKLDTLAQHFKQNAQIIRAPFARESLEGTQDIAKLEAICDNKLGPDREAQHLSAQIIDKYGKPILFYFGHRIASTDGKPPPEIKLADQYKNRTQSYFDSVNAPKFFDGLHPAKCEAYHVECQRLATAVPLHNDPKRHQSPTMKYQVEVDLDRYIIDMKDKADIEDAEKAEDANKEEKMEYAGVIHLVQGWTQQGHVNQGLYISRDITASSSGLSKVISYYLATRPIARALAILFKVVFPEYYLQYQEAFDAGVWLQDDPGPFLGRAIIYKFQGRLHRDRKDVGPSVCFPVGYFTGGEMQFPQLDAKFT</sequence>
<dbReference type="AlphaFoldDB" id="A0A0D2N349"/>
<reference evidence="3" key="1">
    <citation type="submission" date="2014-04" db="EMBL/GenBank/DDBJ databases">
        <title>Evolutionary Origins and Diversification of the Mycorrhizal Mutualists.</title>
        <authorList>
            <consortium name="DOE Joint Genome Institute"/>
            <consortium name="Mycorrhizal Genomics Consortium"/>
            <person name="Kohler A."/>
            <person name="Kuo A."/>
            <person name="Nagy L.G."/>
            <person name="Floudas D."/>
            <person name="Copeland A."/>
            <person name="Barry K.W."/>
            <person name="Cichocki N."/>
            <person name="Veneault-Fourrey C."/>
            <person name="LaButti K."/>
            <person name="Lindquist E.A."/>
            <person name="Lipzen A."/>
            <person name="Lundell T."/>
            <person name="Morin E."/>
            <person name="Murat C."/>
            <person name="Riley R."/>
            <person name="Ohm R."/>
            <person name="Sun H."/>
            <person name="Tunlid A."/>
            <person name="Henrissat B."/>
            <person name="Grigoriev I.V."/>
            <person name="Hibbett D.S."/>
            <person name="Martin F."/>
        </authorList>
    </citation>
    <scope>NUCLEOTIDE SEQUENCE [LARGE SCALE GENOMIC DNA]</scope>
    <source>
        <strain evidence="3">FD-334 SS-4</strain>
    </source>
</reference>
<organism evidence="2 3">
    <name type="scientific">Hypholoma sublateritium (strain FD-334 SS-4)</name>
    <dbReference type="NCBI Taxonomy" id="945553"/>
    <lineage>
        <taxon>Eukaryota</taxon>
        <taxon>Fungi</taxon>
        <taxon>Dikarya</taxon>
        <taxon>Basidiomycota</taxon>
        <taxon>Agaricomycotina</taxon>
        <taxon>Agaricomycetes</taxon>
        <taxon>Agaricomycetidae</taxon>
        <taxon>Agaricales</taxon>
        <taxon>Agaricineae</taxon>
        <taxon>Strophariaceae</taxon>
        <taxon>Hypholoma</taxon>
    </lineage>
</organism>
<feature type="region of interest" description="Disordered" evidence="1">
    <location>
        <begin position="1"/>
        <end position="31"/>
    </location>
</feature>